<evidence type="ECO:0000259" key="5">
    <source>
        <dbReference type="Pfam" id="PF01494"/>
    </source>
</evidence>
<feature type="domain" description="FAD-binding" evidence="5">
    <location>
        <begin position="296"/>
        <end position="369"/>
    </location>
</feature>
<keyword evidence="4" id="KW-0812">Transmembrane</keyword>
<dbReference type="Proteomes" id="UP000800035">
    <property type="component" value="Unassembled WGS sequence"/>
</dbReference>
<evidence type="ECO:0000313" key="6">
    <source>
        <dbReference type="EMBL" id="KAF1956319.1"/>
    </source>
</evidence>
<evidence type="ECO:0000256" key="4">
    <source>
        <dbReference type="SAM" id="Phobius"/>
    </source>
</evidence>
<keyword evidence="4" id="KW-1133">Transmembrane helix</keyword>
<dbReference type="Pfam" id="PF13450">
    <property type="entry name" value="NAD_binding_8"/>
    <property type="match status" value="1"/>
</dbReference>
<keyword evidence="3" id="KW-0560">Oxidoreductase</keyword>
<dbReference type="PANTHER" id="PTHR46720">
    <property type="entry name" value="HYDROXYLASE, PUTATIVE (AFU_ORTHOLOGUE AFUA_3G01460)-RELATED"/>
    <property type="match status" value="1"/>
</dbReference>
<protein>
    <submittedName>
        <fullName evidence="6">Salicylate hydroxylase</fullName>
    </submittedName>
</protein>
<feature type="transmembrane region" description="Helical" evidence="4">
    <location>
        <begin position="7"/>
        <end position="28"/>
    </location>
</feature>
<reference evidence="6" key="1">
    <citation type="journal article" date="2020" name="Stud. Mycol.">
        <title>101 Dothideomycetes genomes: a test case for predicting lifestyles and emergence of pathogens.</title>
        <authorList>
            <person name="Haridas S."/>
            <person name="Albert R."/>
            <person name="Binder M."/>
            <person name="Bloem J."/>
            <person name="Labutti K."/>
            <person name="Salamov A."/>
            <person name="Andreopoulos B."/>
            <person name="Baker S."/>
            <person name="Barry K."/>
            <person name="Bills G."/>
            <person name="Bluhm B."/>
            <person name="Cannon C."/>
            <person name="Castanera R."/>
            <person name="Culley D."/>
            <person name="Daum C."/>
            <person name="Ezra D."/>
            <person name="Gonzalez J."/>
            <person name="Henrissat B."/>
            <person name="Kuo A."/>
            <person name="Liang C."/>
            <person name="Lipzen A."/>
            <person name="Lutzoni F."/>
            <person name="Magnuson J."/>
            <person name="Mondo S."/>
            <person name="Nolan M."/>
            <person name="Ohm R."/>
            <person name="Pangilinan J."/>
            <person name="Park H.-J."/>
            <person name="Ramirez L."/>
            <person name="Alfaro M."/>
            <person name="Sun H."/>
            <person name="Tritt A."/>
            <person name="Yoshinaga Y."/>
            <person name="Zwiers L.-H."/>
            <person name="Turgeon B."/>
            <person name="Goodwin S."/>
            <person name="Spatafora J."/>
            <person name="Crous P."/>
            <person name="Grigoriev I."/>
        </authorList>
    </citation>
    <scope>NUCLEOTIDE SEQUENCE</scope>
    <source>
        <strain evidence="6">CBS 675.92</strain>
    </source>
</reference>
<dbReference type="Gene3D" id="3.50.50.60">
    <property type="entry name" value="FAD/NAD(P)-binding domain"/>
    <property type="match status" value="1"/>
</dbReference>
<evidence type="ECO:0000256" key="2">
    <source>
        <dbReference type="ARBA" id="ARBA00022827"/>
    </source>
</evidence>
<evidence type="ECO:0000313" key="7">
    <source>
        <dbReference type="Proteomes" id="UP000800035"/>
    </source>
</evidence>
<gene>
    <name evidence="6" type="ORF">CC80DRAFT_473195</name>
</gene>
<dbReference type="GO" id="GO:0016491">
    <property type="term" value="F:oxidoreductase activity"/>
    <property type="evidence" value="ECO:0007669"/>
    <property type="project" value="UniProtKB-KW"/>
</dbReference>
<dbReference type="InterPro" id="IPR002938">
    <property type="entry name" value="FAD-bd"/>
</dbReference>
<dbReference type="Pfam" id="PF01494">
    <property type="entry name" value="FAD_binding_3"/>
    <property type="match status" value="1"/>
</dbReference>
<sequence>MADHRKIPLKVAIIGGGLAGAILANALLKHQHIDVHIFEAAPEFSERGAAVGLAAIAQAALAEIGGSVAGVIERAGGVTMSSSRLCMASGPNAMSTVFDLAGEERGKVVHRAALLGELLKPLAANRKHTKKKVIRIEDYQQGDMTIHFDDGTDFQADAIVGADGLRGYVRGHVLGAKHAAVPARAAGFWDARALIPMKKARELLGEKYFEVDRQYGWIGDGGFVMHDVLDSGETVQCVISGMMDGGDWKEGEWSRELDRGALDRVVGKWVDPSMKDGVVEAMLQNPDLKAFAQEHHEIDAPTYAKDRVCIMGDAAHCMTPWQGSGAGQAIEDAMVLEVLFEQVRSPDQIAAAFRAYDEVRRPRTQGIVHSSYGTGLILCGRGPDSGVDLQKVQAALPERWAFIYGHDHAAHKKDALERFEALIAG</sequence>
<dbReference type="GO" id="GO:0044550">
    <property type="term" value="P:secondary metabolite biosynthetic process"/>
    <property type="evidence" value="ECO:0007669"/>
    <property type="project" value="TreeGrafter"/>
</dbReference>
<dbReference type="InterPro" id="IPR051104">
    <property type="entry name" value="FAD_monoxygenase"/>
</dbReference>
<name>A0A6A5TX73_9PLEO</name>
<evidence type="ECO:0000256" key="3">
    <source>
        <dbReference type="ARBA" id="ARBA00023002"/>
    </source>
</evidence>
<keyword evidence="2" id="KW-0274">FAD</keyword>
<dbReference type="EMBL" id="ML976992">
    <property type="protein sequence ID" value="KAF1956319.1"/>
    <property type="molecule type" value="Genomic_DNA"/>
</dbReference>
<keyword evidence="4" id="KW-0472">Membrane</keyword>
<dbReference type="InterPro" id="IPR036188">
    <property type="entry name" value="FAD/NAD-bd_sf"/>
</dbReference>
<accession>A0A6A5TX73</accession>
<dbReference type="PANTHER" id="PTHR46720:SF3">
    <property type="entry name" value="FAD-BINDING DOMAIN-CONTAINING PROTEIN-RELATED"/>
    <property type="match status" value="1"/>
</dbReference>
<proteinExistence type="predicted"/>
<dbReference type="GO" id="GO:0071949">
    <property type="term" value="F:FAD binding"/>
    <property type="evidence" value="ECO:0007669"/>
    <property type="project" value="InterPro"/>
</dbReference>
<keyword evidence="1" id="KW-0285">Flavoprotein</keyword>
<dbReference type="SUPFAM" id="SSF51905">
    <property type="entry name" value="FAD/NAD(P)-binding domain"/>
    <property type="match status" value="1"/>
</dbReference>
<dbReference type="AlphaFoldDB" id="A0A6A5TX73"/>
<dbReference type="OrthoDB" id="16820at2759"/>
<organism evidence="6 7">
    <name type="scientific">Byssothecium circinans</name>
    <dbReference type="NCBI Taxonomy" id="147558"/>
    <lineage>
        <taxon>Eukaryota</taxon>
        <taxon>Fungi</taxon>
        <taxon>Dikarya</taxon>
        <taxon>Ascomycota</taxon>
        <taxon>Pezizomycotina</taxon>
        <taxon>Dothideomycetes</taxon>
        <taxon>Pleosporomycetidae</taxon>
        <taxon>Pleosporales</taxon>
        <taxon>Massarineae</taxon>
        <taxon>Massarinaceae</taxon>
        <taxon>Byssothecium</taxon>
    </lineage>
</organism>
<dbReference type="PRINTS" id="PR00420">
    <property type="entry name" value="RNGMNOXGNASE"/>
</dbReference>
<evidence type="ECO:0000256" key="1">
    <source>
        <dbReference type="ARBA" id="ARBA00022630"/>
    </source>
</evidence>
<keyword evidence="7" id="KW-1185">Reference proteome</keyword>